<protein>
    <submittedName>
        <fullName evidence="2">Secreted protein</fullName>
    </submittedName>
</protein>
<name>A0A1I7YX16_9BILA</name>
<evidence type="ECO:0000313" key="2">
    <source>
        <dbReference type="WBParaSite" id="L893_g20581.t1"/>
    </source>
</evidence>
<organism evidence="1 2">
    <name type="scientific">Steinernema glaseri</name>
    <dbReference type="NCBI Taxonomy" id="37863"/>
    <lineage>
        <taxon>Eukaryota</taxon>
        <taxon>Metazoa</taxon>
        <taxon>Ecdysozoa</taxon>
        <taxon>Nematoda</taxon>
        <taxon>Chromadorea</taxon>
        <taxon>Rhabditida</taxon>
        <taxon>Tylenchina</taxon>
        <taxon>Panagrolaimomorpha</taxon>
        <taxon>Strongyloidoidea</taxon>
        <taxon>Steinernematidae</taxon>
        <taxon>Steinernema</taxon>
    </lineage>
</organism>
<reference evidence="2" key="1">
    <citation type="submission" date="2016-11" db="UniProtKB">
        <authorList>
            <consortium name="WormBaseParasite"/>
        </authorList>
    </citation>
    <scope>IDENTIFICATION</scope>
</reference>
<proteinExistence type="predicted"/>
<sequence>MAYGVAFDFGVRWLPTPKCFLVLYYTVALNKPDIGGGVVSRSHSRKMKAGHKKTRLRSSFRIDKMRNTEASGTIVVP</sequence>
<accession>A0A1I7YX16</accession>
<dbReference type="AlphaFoldDB" id="A0A1I7YX16"/>
<evidence type="ECO:0000313" key="1">
    <source>
        <dbReference type="Proteomes" id="UP000095287"/>
    </source>
</evidence>
<dbReference type="Proteomes" id="UP000095287">
    <property type="component" value="Unplaced"/>
</dbReference>
<dbReference type="WBParaSite" id="L893_g20581.t1">
    <property type="protein sequence ID" value="L893_g20581.t1"/>
    <property type="gene ID" value="L893_g20581"/>
</dbReference>
<keyword evidence="1" id="KW-1185">Reference proteome</keyword>